<reference evidence="3" key="1">
    <citation type="journal article" date="2019" name="Int. J. Syst. Evol. Microbiol.">
        <title>The Global Catalogue of Microorganisms (GCM) 10K type strain sequencing project: providing services to taxonomists for standard genome sequencing and annotation.</title>
        <authorList>
            <consortium name="The Broad Institute Genomics Platform"/>
            <consortium name="The Broad Institute Genome Sequencing Center for Infectious Disease"/>
            <person name="Wu L."/>
            <person name="Ma J."/>
        </authorList>
    </citation>
    <scope>NUCLEOTIDE SEQUENCE [LARGE SCALE GENOMIC DNA]</scope>
    <source>
        <strain evidence="3">JCM 17442</strain>
    </source>
</reference>
<gene>
    <name evidence="2" type="ORF">GCM10022256_22180</name>
</gene>
<protein>
    <recommendedName>
        <fullName evidence="4">Type VII secretion protein EccE</fullName>
    </recommendedName>
</protein>
<organism evidence="2 3">
    <name type="scientific">Frondihabitans peucedani</name>
    <dbReference type="NCBI Taxonomy" id="598626"/>
    <lineage>
        <taxon>Bacteria</taxon>
        <taxon>Bacillati</taxon>
        <taxon>Actinomycetota</taxon>
        <taxon>Actinomycetes</taxon>
        <taxon>Micrococcales</taxon>
        <taxon>Microbacteriaceae</taxon>
        <taxon>Frondihabitans</taxon>
    </lineage>
</organism>
<keyword evidence="3" id="KW-1185">Reference proteome</keyword>
<comment type="caution">
    <text evidence="2">The sequence shown here is derived from an EMBL/GenBank/DDBJ whole genome shotgun (WGS) entry which is preliminary data.</text>
</comment>
<feature type="transmembrane region" description="Helical" evidence="1">
    <location>
        <begin position="34"/>
        <end position="51"/>
    </location>
</feature>
<dbReference type="Proteomes" id="UP001501594">
    <property type="component" value="Unassembled WGS sequence"/>
</dbReference>
<keyword evidence="1" id="KW-0812">Transmembrane</keyword>
<evidence type="ECO:0000313" key="2">
    <source>
        <dbReference type="EMBL" id="GAA4266606.1"/>
    </source>
</evidence>
<name>A0ABP8E380_9MICO</name>
<sequence>MSHTETKKPPYVRYLGGESGHRSFFGGTASRPRIIAMAIFIGGGMIGVAFGGGLPVLFIAAAGVGVTMLVTATTHRGTILQRRTKRARWKSRQRLGTDTFIPFDDAEWDRLQKQAAKATKKEQAETAKLLRQMRANPDGSDGMGWLQYSSKTPGIAWHAPVGQQPYLSVAFAVSGQIRGMESAGALTRAAAGWGRFLARRASPASLISDVQTLTRVLPPDTAMQDRWVLERMESAPVLGDMPTDEDRALHAIRLASYEAQKRSYSEVIQLTSQDAMVQRHYVVVSWPLTQKFTDAAAKFGSGRDAWRALMADQIVATVRGLVDARMGTVRPLTAKQTVAVIRHQQNPNMPIDLAGPVNPLRDVGLASHDEFSAHVVESYDPTILRRGDPIEDAPGVTWWHRTAAIHGENLAVAGRSPLWCLDLLVGRELTFVRSVSFHMHLIPAGQAKAAARADVVRDMAGVVAEQQKGRLVSDDSTTRMSAAQRRAKDLEAGSHHHGASWVGYITISAPTREDLAQASRQLEEACATGLGIDFLDWQDSFQAAASGTTWPIGRGLRPDSPSLATRAIGRLAGRSEKEALS</sequence>
<evidence type="ECO:0000256" key="1">
    <source>
        <dbReference type="SAM" id="Phobius"/>
    </source>
</evidence>
<evidence type="ECO:0008006" key="4">
    <source>
        <dbReference type="Google" id="ProtNLM"/>
    </source>
</evidence>
<evidence type="ECO:0000313" key="3">
    <source>
        <dbReference type="Proteomes" id="UP001501594"/>
    </source>
</evidence>
<keyword evidence="1" id="KW-0472">Membrane</keyword>
<dbReference type="EMBL" id="BAABAU010000002">
    <property type="protein sequence ID" value="GAA4266606.1"/>
    <property type="molecule type" value="Genomic_DNA"/>
</dbReference>
<keyword evidence="1" id="KW-1133">Transmembrane helix</keyword>
<accession>A0ABP8E380</accession>
<proteinExistence type="predicted"/>